<dbReference type="GO" id="GO:0004364">
    <property type="term" value="F:glutathione transferase activity"/>
    <property type="evidence" value="ECO:0007669"/>
    <property type="project" value="TreeGrafter"/>
</dbReference>
<dbReference type="SFLD" id="SFLDS00019">
    <property type="entry name" value="Glutathione_Transferase_(cytos"/>
    <property type="match status" value="1"/>
</dbReference>
<organism evidence="4 5">
    <name type="scientific">Rubrimonas cliftonensis</name>
    <dbReference type="NCBI Taxonomy" id="89524"/>
    <lineage>
        <taxon>Bacteria</taxon>
        <taxon>Pseudomonadati</taxon>
        <taxon>Pseudomonadota</taxon>
        <taxon>Alphaproteobacteria</taxon>
        <taxon>Rhodobacterales</taxon>
        <taxon>Paracoccaceae</taxon>
        <taxon>Rubrimonas</taxon>
    </lineage>
</organism>
<keyword evidence="5" id="KW-1185">Reference proteome</keyword>
<proteinExistence type="inferred from homology"/>
<dbReference type="InterPro" id="IPR005955">
    <property type="entry name" value="GST_Zeta"/>
</dbReference>
<accession>A0A1H4FKP9</accession>
<dbReference type="GO" id="GO:0006559">
    <property type="term" value="P:L-phenylalanine catabolic process"/>
    <property type="evidence" value="ECO:0007669"/>
    <property type="project" value="TreeGrafter"/>
</dbReference>
<dbReference type="Gene3D" id="1.20.1050.10">
    <property type="match status" value="1"/>
</dbReference>
<dbReference type="SUPFAM" id="SSF52833">
    <property type="entry name" value="Thioredoxin-like"/>
    <property type="match status" value="1"/>
</dbReference>
<dbReference type="InterPro" id="IPR036282">
    <property type="entry name" value="Glutathione-S-Trfase_C_sf"/>
</dbReference>
<dbReference type="NCBIfam" id="TIGR01262">
    <property type="entry name" value="maiA"/>
    <property type="match status" value="1"/>
</dbReference>
<dbReference type="SFLD" id="SFLDG00358">
    <property type="entry name" value="Main_(cytGST)"/>
    <property type="match status" value="1"/>
</dbReference>
<dbReference type="PROSITE" id="PS50404">
    <property type="entry name" value="GST_NTER"/>
    <property type="match status" value="1"/>
</dbReference>
<dbReference type="PROSITE" id="PS50405">
    <property type="entry name" value="GST_CTER"/>
    <property type="match status" value="1"/>
</dbReference>
<dbReference type="Proteomes" id="UP000198703">
    <property type="component" value="Unassembled WGS sequence"/>
</dbReference>
<gene>
    <name evidence="4" type="ORF">SAMN05444370_12416</name>
</gene>
<dbReference type="InterPro" id="IPR040079">
    <property type="entry name" value="Glutathione_S-Trfase"/>
</dbReference>
<dbReference type="GO" id="GO:0005737">
    <property type="term" value="C:cytoplasm"/>
    <property type="evidence" value="ECO:0007669"/>
    <property type="project" value="InterPro"/>
</dbReference>
<reference evidence="4 5" key="1">
    <citation type="submission" date="2016-10" db="EMBL/GenBank/DDBJ databases">
        <authorList>
            <person name="de Groot N.N."/>
        </authorList>
    </citation>
    <scope>NUCLEOTIDE SEQUENCE [LARGE SCALE GENOMIC DNA]</scope>
    <source>
        <strain evidence="4 5">DSM 15345</strain>
    </source>
</reference>
<evidence type="ECO:0000259" key="3">
    <source>
        <dbReference type="PROSITE" id="PS50405"/>
    </source>
</evidence>
<evidence type="ECO:0000259" key="2">
    <source>
        <dbReference type="PROSITE" id="PS50404"/>
    </source>
</evidence>
<dbReference type="Pfam" id="PF13409">
    <property type="entry name" value="GST_N_2"/>
    <property type="match status" value="1"/>
</dbReference>
<dbReference type="InterPro" id="IPR034333">
    <property type="entry name" value="GST_Zeta_N"/>
</dbReference>
<dbReference type="GO" id="GO:0006749">
    <property type="term" value="P:glutathione metabolic process"/>
    <property type="evidence" value="ECO:0007669"/>
    <property type="project" value="TreeGrafter"/>
</dbReference>
<dbReference type="SUPFAM" id="SSF47616">
    <property type="entry name" value="GST C-terminal domain-like"/>
    <property type="match status" value="1"/>
</dbReference>
<comment type="similarity">
    <text evidence="1">Belongs to the GST superfamily. Zeta family.</text>
</comment>
<keyword evidence="4" id="KW-0413">Isomerase</keyword>
<feature type="domain" description="GST C-terminal" evidence="3">
    <location>
        <begin position="88"/>
        <end position="213"/>
    </location>
</feature>
<sequence length="213" mass="22506">MPAEIVLHDYWRSTASWRVRIALHLAGLPFRTVAVDLTAGAQTAAAHLAVNPQGLVPALEIDGLRLTQSLAILDYLEDTGRLRLLPSDAAARARMRAVCLAICADLHPVANLRVLNRIGALAGDAARGDWAAGTIREGLFAVEALLAQFPAGRHAVGDALTQADLCIVPQLYNAARWGAETRDLPRLTAAAAAVAEHPAFLAAHPDAVRAEAA</sequence>
<dbReference type="PANTHER" id="PTHR42673:SF4">
    <property type="entry name" value="MALEYLACETOACETATE ISOMERASE"/>
    <property type="match status" value="1"/>
</dbReference>
<dbReference type="RefSeq" id="WP_093256083.1">
    <property type="nucleotide sequence ID" value="NZ_FNQM01000024.1"/>
</dbReference>
<evidence type="ECO:0000256" key="1">
    <source>
        <dbReference type="ARBA" id="ARBA00010007"/>
    </source>
</evidence>
<dbReference type="InterPro" id="IPR010987">
    <property type="entry name" value="Glutathione-S-Trfase_C-like"/>
</dbReference>
<dbReference type="OrthoDB" id="509852at2"/>
<dbReference type="InterPro" id="IPR004045">
    <property type="entry name" value="Glutathione_S-Trfase_N"/>
</dbReference>
<dbReference type="EMBL" id="FNQM01000024">
    <property type="protein sequence ID" value="SEA97884.1"/>
    <property type="molecule type" value="Genomic_DNA"/>
</dbReference>
<name>A0A1H4FKP9_9RHOB</name>
<dbReference type="CDD" id="cd03042">
    <property type="entry name" value="GST_N_Zeta"/>
    <property type="match status" value="1"/>
</dbReference>
<dbReference type="InterPro" id="IPR036249">
    <property type="entry name" value="Thioredoxin-like_sf"/>
</dbReference>
<dbReference type="Gene3D" id="3.40.30.10">
    <property type="entry name" value="Glutaredoxin"/>
    <property type="match status" value="1"/>
</dbReference>
<dbReference type="STRING" id="89524.SAMN05444370_12416"/>
<dbReference type="GO" id="GO:0016034">
    <property type="term" value="F:maleylacetoacetate isomerase activity"/>
    <property type="evidence" value="ECO:0007669"/>
    <property type="project" value="TreeGrafter"/>
</dbReference>
<evidence type="ECO:0000313" key="4">
    <source>
        <dbReference type="EMBL" id="SEA97884.1"/>
    </source>
</evidence>
<dbReference type="AlphaFoldDB" id="A0A1H4FKP9"/>
<feature type="domain" description="GST N-terminal" evidence="2">
    <location>
        <begin position="3"/>
        <end position="84"/>
    </location>
</feature>
<evidence type="ECO:0000313" key="5">
    <source>
        <dbReference type="Proteomes" id="UP000198703"/>
    </source>
</evidence>
<dbReference type="PANTHER" id="PTHR42673">
    <property type="entry name" value="MALEYLACETOACETATE ISOMERASE"/>
    <property type="match status" value="1"/>
</dbReference>
<protein>
    <submittedName>
        <fullName evidence="4">Maleylacetoacetate isomerase</fullName>
    </submittedName>
</protein>